<dbReference type="Gene3D" id="1.20.58.300">
    <property type="entry name" value="FlgN-like"/>
    <property type="match status" value="1"/>
</dbReference>
<evidence type="ECO:0000313" key="5">
    <source>
        <dbReference type="EMBL" id="MFC3679113.1"/>
    </source>
</evidence>
<feature type="coiled-coil region" evidence="4">
    <location>
        <begin position="9"/>
        <end position="39"/>
    </location>
</feature>
<evidence type="ECO:0000313" key="6">
    <source>
        <dbReference type="Proteomes" id="UP001595722"/>
    </source>
</evidence>
<keyword evidence="6" id="KW-1185">Reference proteome</keyword>
<evidence type="ECO:0000256" key="3">
    <source>
        <dbReference type="ARBA" id="ARBA00022795"/>
    </source>
</evidence>
<dbReference type="Pfam" id="PF05130">
    <property type="entry name" value="FlgN"/>
    <property type="match status" value="1"/>
</dbReference>
<keyword evidence="5" id="KW-0282">Flagellum</keyword>
<keyword evidence="4" id="KW-0175">Coiled coil</keyword>
<comment type="function">
    <text evidence="1">Required for the efficient initiation of filament assembly.</text>
</comment>
<reference evidence="6" key="1">
    <citation type="journal article" date="2019" name="Int. J. Syst. Evol. Microbiol.">
        <title>The Global Catalogue of Microorganisms (GCM) 10K type strain sequencing project: providing services to taxonomists for standard genome sequencing and annotation.</title>
        <authorList>
            <consortium name="The Broad Institute Genomics Platform"/>
            <consortium name="The Broad Institute Genome Sequencing Center for Infectious Disease"/>
            <person name="Wu L."/>
            <person name="Ma J."/>
        </authorList>
    </citation>
    <scope>NUCLEOTIDE SEQUENCE [LARGE SCALE GENOMIC DNA]</scope>
    <source>
        <strain evidence="6">KCTC 42424</strain>
    </source>
</reference>
<evidence type="ECO:0000256" key="1">
    <source>
        <dbReference type="ARBA" id="ARBA00002397"/>
    </source>
</evidence>
<proteinExistence type="inferred from homology"/>
<keyword evidence="5" id="KW-0969">Cilium</keyword>
<comment type="similarity">
    <text evidence="2">Belongs to the FlgN family.</text>
</comment>
<evidence type="ECO:0000256" key="2">
    <source>
        <dbReference type="ARBA" id="ARBA00007703"/>
    </source>
</evidence>
<dbReference type="SUPFAM" id="SSF140566">
    <property type="entry name" value="FlgN-like"/>
    <property type="match status" value="1"/>
</dbReference>
<accession>A0ABV7VNQ6</accession>
<dbReference type="EMBL" id="JBHRYB010000001">
    <property type="protein sequence ID" value="MFC3679113.1"/>
    <property type="molecule type" value="Genomic_DNA"/>
</dbReference>
<dbReference type="Proteomes" id="UP001595722">
    <property type="component" value="Unassembled WGS sequence"/>
</dbReference>
<gene>
    <name evidence="5" type="primary">flgN</name>
    <name evidence="5" type="ORF">ACFOMG_03180</name>
</gene>
<protein>
    <submittedName>
        <fullName evidence="5">Flagellar export chaperone FlgN</fullName>
    </submittedName>
</protein>
<comment type="caution">
    <text evidence="5">The sequence shown here is derived from an EMBL/GenBank/DDBJ whole genome shotgun (WGS) entry which is preliminary data.</text>
</comment>
<evidence type="ECO:0000256" key="4">
    <source>
        <dbReference type="SAM" id="Coils"/>
    </source>
</evidence>
<dbReference type="InterPro" id="IPR036679">
    <property type="entry name" value="FlgN-like_sf"/>
</dbReference>
<organism evidence="5 6">
    <name type="scientific">Bacterioplanoides pacificum</name>
    <dbReference type="NCBI Taxonomy" id="1171596"/>
    <lineage>
        <taxon>Bacteria</taxon>
        <taxon>Pseudomonadati</taxon>
        <taxon>Pseudomonadota</taxon>
        <taxon>Gammaproteobacteria</taxon>
        <taxon>Oceanospirillales</taxon>
        <taxon>Oceanospirillaceae</taxon>
        <taxon>Bacterioplanoides</taxon>
    </lineage>
</organism>
<name>A0ABV7VNQ6_9GAMM</name>
<keyword evidence="3" id="KW-1005">Bacterial flagellum biogenesis</keyword>
<dbReference type="InterPro" id="IPR007809">
    <property type="entry name" value="FlgN-like"/>
</dbReference>
<sequence>MPANSELFAQLLNTELQHAEHLHQLLQQELQALQQQQLEPLANLQQPKSAALQTLQQHASQRLDWMTDQQLPHSSACLQRPEFAAHPDLAGLWQQLAAVYENNQRLSELLAELVLTARKRTLEQLNILRGKQNDPQLYNANGGTSGLNKGSGYTCA</sequence>
<keyword evidence="5" id="KW-0966">Cell projection</keyword>
<dbReference type="RefSeq" id="WP_376864760.1">
    <property type="nucleotide sequence ID" value="NZ_JBHRYB010000001.1"/>
</dbReference>